<dbReference type="Proteomes" id="UP000199623">
    <property type="component" value="Unassembled WGS sequence"/>
</dbReference>
<reference evidence="2" key="1">
    <citation type="submission" date="2016-10" db="EMBL/GenBank/DDBJ databases">
        <authorList>
            <person name="Varghese N."/>
            <person name="Submissions S."/>
        </authorList>
    </citation>
    <scope>NUCLEOTIDE SEQUENCE [LARGE SCALE GENOMIC DNA]</scope>
    <source>
        <strain evidence="2">CGMCC 4.3506</strain>
    </source>
</reference>
<proteinExistence type="predicted"/>
<name>A0A1G7YSX0_9PSEU</name>
<organism evidence="1 2">
    <name type="scientific">Lentzea fradiae</name>
    <dbReference type="NCBI Taxonomy" id="200378"/>
    <lineage>
        <taxon>Bacteria</taxon>
        <taxon>Bacillati</taxon>
        <taxon>Actinomycetota</taxon>
        <taxon>Actinomycetes</taxon>
        <taxon>Pseudonocardiales</taxon>
        <taxon>Pseudonocardiaceae</taxon>
        <taxon>Lentzea</taxon>
    </lineage>
</organism>
<dbReference type="EMBL" id="FNCC01000014">
    <property type="protein sequence ID" value="SDG99477.1"/>
    <property type="molecule type" value="Genomic_DNA"/>
</dbReference>
<evidence type="ECO:0000313" key="1">
    <source>
        <dbReference type="EMBL" id="SDG99477.1"/>
    </source>
</evidence>
<dbReference type="InterPro" id="IPR025680">
    <property type="entry name" value="DddI"/>
</dbReference>
<evidence type="ECO:0000313" key="2">
    <source>
        <dbReference type="Proteomes" id="UP000199623"/>
    </source>
</evidence>
<sequence>MSYTLDIWYYREDDRTRHANTPVAVSSNSELRELVGYVLAHAQPHPVQIVARERPKIGPYDEPDTLVELAVAGPERVGALLFLSPESWEPPEEGDTSTGVYVTLNEQPSTDAPVLYVDVDTRTPFPADAALPIDRVVAALEEFRQTGERPACVHWQESLVS</sequence>
<keyword evidence="2" id="KW-1185">Reference proteome</keyword>
<dbReference type="Pfam" id="PF14430">
    <property type="entry name" value="Imm1"/>
    <property type="match status" value="1"/>
</dbReference>
<protein>
    <submittedName>
        <fullName evidence="1">Immunity protein Imm1</fullName>
    </submittedName>
</protein>
<dbReference type="RefSeq" id="WP_176946978.1">
    <property type="nucleotide sequence ID" value="NZ_FNCC01000014.1"/>
</dbReference>
<gene>
    <name evidence="1" type="ORF">SAMN05216553_114124</name>
</gene>
<dbReference type="AlphaFoldDB" id="A0A1G7YSX0"/>
<accession>A0A1G7YSX0</accession>